<sequence>MRSFTTFLLAMLANEISALPSSPKLSGTQLDYYHIAKRQNEAAVELGLGDPDVLQFALTLEHLEEAFYREATTKFPDAQSMGLEQSQFDAIAQIGSTESAHVVLLQGALAQAGVAPVRPCEYDFSAALTDPATVLATGSVLENVGVAAYLGASTLVADAKILSVAASILTIEARHQSVLRVFTQAEPVPQAFDAALGLRSVFSLAAPFIKSCPDGSNLVVEAFPTLAMDDGQDIAALHASGAKVKVTSEAAGQATHCAFTSGGVSTGGSVFSEFKEGEGCAIPKQVAGVSYMSLVTSAPLDGVVTDNIMAAGPIAVTIT</sequence>
<evidence type="ECO:0000256" key="1">
    <source>
        <dbReference type="SAM" id="SignalP"/>
    </source>
</evidence>
<dbReference type="Pfam" id="PF13668">
    <property type="entry name" value="Ferritin_2"/>
    <property type="match status" value="1"/>
</dbReference>
<accession>A0A086TE90</accession>
<evidence type="ECO:0000313" key="3">
    <source>
        <dbReference type="Proteomes" id="UP000029964"/>
    </source>
</evidence>
<dbReference type="InterPro" id="IPR012347">
    <property type="entry name" value="Ferritin-like"/>
</dbReference>
<protein>
    <submittedName>
        <fullName evidence="2">Uncharacterized protein</fullName>
    </submittedName>
</protein>
<feature type="signal peptide" evidence="1">
    <location>
        <begin position="1"/>
        <end position="18"/>
    </location>
</feature>
<keyword evidence="1" id="KW-0732">Signal</keyword>
<dbReference type="PANTHER" id="PTHR31694">
    <property type="entry name" value="DESICCATION-LIKE PROTEIN"/>
    <property type="match status" value="1"/>
</dbReference>
<dbReference type="HOGENOM" id="CLU_029630_0_1_1"/>
<dbReference type="OrthoDB" id="1001765at2759"/>
<proteinExistence type="predicted"/>
<dbReference type="STRING" id="857340.A0A086TE90"/>
<evidence type="ECO:0000313" key="2">
    <source>
        <dbReference type="EMBL" id="KFH47672.1"/>
    </source>
</evidence>
<dbReference type="Gene3D" id="1.20.1260.10">
    <property type="match status" value="1"/>
</dbReference>
<dbReference type="InterPro" id="IPR009078">
    <property type="entry name" value="Ferritin-like_SF"/>
</dbReference>
<dbReference type="PANTHER" id="PTHR31694:SF8">
    <property type="entry name" value="STRESS RESPONSE PROTEIN RDS1P"/>
    <property type="match status" value="1"/>
</dbReference>
<name>A0A086TE90_HAPC1</name>
<dbReference type="EMBL" id="JPKY01000008">
    <property type="protein sequence ID" value="KFH47672.1"/>
    <property type="molecule type" value="Genomic_DNA"/>
</dbReference>
<keyword evidence="3" id="KW-1185">Reference proteome</keyword>
<dbReference type="SUPFAM" id="SSF47240">
    <property type="entry name" value="Ferritin-like"/>
    <property type="match status" value="1"/>
</dbReference>
<dbReference type="Proteomes" id="UP000029964">
    <property type="component" value="Unassembled WGS sequence"/>
</dbReference>
<comment type="caution">
    <text evidence="2">The sequence shown here is derived from an EMBL/GenBank/DDBJ whole genome shotgun (WGS) entry which is preliminary data.</text>
</comment>
<gene>
    <name evidence="2" type="ORF">ACRE_015060</name>
</gene>
<dbReference type="AlphaFoldDB" id="A0A086TE90"/>
<dbReference type="InterPro" id="IPR052965">
    <property type="entry name" value="Pigment-catalase-like"/>
</dbReference>
<dbReference type="CDD" id="cd00657">
    <property type="entry name" value="Ferritin_like"/>
    <property type="match status" value="1"/>
</dbReference>
<organism evidence="2 3">
    <name type="scientific">Hapsidospora chrysogenum (strain ATCC 11550 / CBS 779.69 / DSM 880 / IAM 14645 / JCM 23072 / IMI 49137)</name>
    <name type="common">Acremonium chrysogenum</name>
    <dbReference type="NCBI Taxonomy" id="857340"/>
    <lineage>
        <taxon>Eukaryota</taxon>
        <taxon>Fungi</taxon>
        <taxon>Dikarya</taxon>
        <taxon>Ascomycota</taxon>
        <taxon>Pezizomycotina</taxon>
        <taxon>Sordariomycetes</taxon>
        <taxon>Hypocreomycetidae</taxon>
        <taxon>Hypocreales</taxon>
        <taxon>Bionectriaceae</taxon>
        <taxon>Hapsidospora</taxon>
    </lineage>
</organism>
<feature type="chain" id="PRO_5001815647" evidence="1">
    <location>
        <begin position="19"/>
        <end position="319"/>
    </location>
</feature>
<reference evidence="3" key="1">
    <citation type="journal article" date="2014" name="Genome Announc.">
        <title>Genome sequence and annotation of Acremonium chrysogenum, producer of the beta-lactam antibiotic cephalosporin C.</title>
        <authorList>
            <person name="Terfehr D."/>
            <person name="Dahlmann T.A."/>
            <person name="Specht T."/>
            <person name="Zadra I."/>
            <person name="Kuernsteiner H."/>
            <person name="Kueck U."/>
        </authorList>
    </citation>
    <scope>NUCLEOTIDE SEQUENCE [LARGE SCALE GENOMIC DNA]</scope>
    <source>
        <strain evidence="3">ATCC 11550 / CBS 779.69 / DSM 880 / IAM 14645 / JCM 23072 / IMI 49137</strain>
    </source>
</reference>